<proteinExistence type="predicted"/>
<reference evidence="4" key="1">
    <citation type="submission" date="2015-10" db="EMBL/GenBank/DDBJ databases">
        <authorList>
            <person name="Gilbert D.G."/>
        </authorList>
    </citation>
    <scope>NUCLEOTIDE SEQUENCE</scope>
    <source>
        <strain evidence="4">Phyl III-seqv23</strain>
    </source>
</reference>
<dbReference type="Gene3D" id="1.10.3920.10">
    <property type="entry name" value="PA2201 C-terminal domain-like"/>
    <property type="match status" value="1"/>
</dbReference>
<dbReference type="InterPro" id="IPR015025">
    <property type="entry name" value="PoNi_C"/>
</dbReference>
<evidence type="ECO:0000259" key="3">
    <source>
        <dbReference type="Pfam" id="PF08929"/>
    </source>
</evidence>
<sequence>MLVCDERNSPISELLRGIMMKGEGQIYTNLPAGLGGFGGEARTDEGAPSTGFEDYWRWRLIRSERGGQAYWDEWVEYAEERFQAVHDSLKTTAGDASYEPQYLFNLAKGYWHQMLRCYSRGDAVSQIARYFPPLLDAWEEAERLGKSVWTEKQQYTRHAWAVNLDHYIVCFWLVGFALVLDIPDEHWNRLLQLIGNEGEDELLDRVIASRQAGRQIGTRLCHPQPYRRLLEAANASREAQAELLFSFVNNWYVELDRPAKKGLSDKTAMYERPYWHRYGDENFEGGAYFGRWCVEAVAAVKAFGIDDSLCLGHPNYPGDLLRAEGPTTHPSRPAPEGSGSGEAGETADVVKRSGWLSRLFGKS</sequence>
<evidence type="ECO:0000256" key="1">
    <source>
        <dbReference type="SAM" id="MobiDB-lite"/>
    </source>
</evidence>
<dbReference type="Pfam" id="PF08929">
    <property type="entry name" value="PoNi_C"/>
    <property type="match status" value="1"/>
</dbReference>
<dbReference type="Pfam" id="PF08928">
    <property type="entry name" value="PoNi_N"/>
    <property type="match status" value="1"/>
</dbReference>
<name>A0A0S4U0H7_RALSL</name>
<accession>A0A0S4U0H7</accession>
<organism evidence="4">
    <name type="scientific">Ralstonia solanacearum</name>
    <name type="common">Pseudomonas solanacearum</name>
    <dbReference type="NCBI Taxonomy" id="305"/>
    <lineage>
        <taxon>Bacteria</taxon>
        <taxon>Pseudomonadati</taxon>
        <taxon>Pseudomonadota</taxon>
        <taxon>Betaproteobacteria</taxon>
        <taxon>Burkholderiales</taxon>
        <taxon>Burkholderiaceae</taxon>
        <taxon>Ralstonia</taxon>
        <taxon>Ralstonia solanacearum species complex</taxon>
    </lineage>
</organism>
<evidence type="ECO:0008006" key="5">
    <source>
        <dbReference type="Google" id="ProtNLM"/>
    </source>
</evidence>
<protein>
    <recommendedName>
        <fullName evidence="5">DUF1911 domain-containing protein</fullName>
    </recommendedName>
</protein>
<dbReference type="InterPro" id="IPR015024">
    <property type="entry name" value="PoNi_N"/>
</dbReference>
<evidence type="ECO:0000259" key="2">
    <source>
        <dbReference type="Pfam" id="PF08928"/>
    </source>
</evidence>
<feature type="domain" description="PoNi N-terminal" evidence="2">
    <location>
        <begin position="69"/>
        <end position="191"/>
    </location>
</feature>
<gene>
    <name evidence="4" type="ORF">RUN39_v1_2260001</name>
</gene>
<feature type="domain" description="PoNi C-terminal" evidence="3">
    <location>
        <begin position="199"/>
        <end position="320"/>
    </location>
</feature>
<evidence type="ECO:0000313" key="4">
    <source>
        <dbReference type="EMBL" id="CUV15757.1"/>
    </source>
</evidence>
<dbReference type="AlphaFoldDB" id="A0A0S4U0H7"/>
<dbReference type="SUPFAM" id="SSF140731">
    <property type="entry name" value="PA2201 C-terminal domain-like"/>
    <property type="match status" value="1"/>
</dbReference>
<dbReference type="EMBL" id="LN899819">
    <property type="protein sequence ID" value="CUV15757.1"/>
    <property type="molecule type" value="Genomic_DNA"/>
</dbReference>
<feature type="region of interest" description="Disordered" evidence="1">
    <location>
        <begin position="321"/>
        <end position="350"/>
    </location>
</feature>
<dbReference type="InterPro" id="IPR028983">
    <property type="entry name" value="PA2201-like_C"/>
</dbReference>